<protein>
    <submittedName>
        <fullName evidence="1">Uncharacterized protein</fullName>
    </submittedName>
</protein>
<dbReference type="EMBL" id="JAABNT010000042">
    <property type="protein sequence ID" value="NEK25138.1"/>
    <property type="molecule type" value="Genomic_DNA"/>
</dbReference>
<evidence type="ECO:0000313" key="2">
    <source>
        <dbReference type="Proteomes" id="UP000468591"/>
    </source>
</evidence>
<gene>
    <name evidence="1" type="ORF">GV827_22490</name>
</gene>
<keyword evidence="2" id="KW-1185">Reference proteome</keyword>
<dbReference type="AlphaFoldDB" id="A0A6P0CIH9"/>
<comment type="caution">
    <text evidence="1">The sequence shown here is derived from an EMBL/GenBank/DDBJ whole genome shotgun (WGS) entry which is preliminary data.</text>
</comment>
<name>A0A6P0CIH9_9RHOB</name>
<dbReference type="RefSeq" id="WP_164356460.1">
    <property type="nucleotide sequence ID" value="NZ_JAABNT010000042.1"/>
</dbReference>
<sequence>MSKKIAKPAQTETPQELLREIFARPVLPDESQDDYDALKAVLLAELKPRSPYAELLADQLVELEWDLRRHRRLRDALLRAEFRHQAAVALDQQSSDLFMSFGPNTAARELAVGLVGTDTAKQQAALTELEEVGASPAEIMAKAYQKLARDLEPHERHIAEIEIRRRRLREDFDRVNTSPVQPIEEAQLVET</sequence>
<dbReference type="Proteomes" id="UP000468591">
    <property type="component" value="Unassembled WGS sequence"/>
</dbReference>
<organism evidence="1 2">
    <name type="scientific">Sulfitobacter sediminilitoris</name>
    <dbReference type="NCBI Taxonomy" id="2698830"/>
    <lineage>
        <taxon>Bacteria</taxon>
        <taxon>Pseudomonadati</taxon>
        <taxon>Pseudomonadota</taxon>
        <taxon>Alphaproteobacteria</taxon>
        <taxon>Rhodobacterales</taxon>
        <taxon>Roseobacteraceae</taxon>
        <taxon>Sulfitobacter</taxon>
    </lineage>
</organism>
<reference evidence="1 2" key="1">
    <citation type="submission" date="2020-01" db="EMBL/GenBank/DDBJ databases">
        <title>Sulfitobacter sediminilitoris sp. nov., isolated from a tidal flat.</title>
        <authorList>
            <person name="Park S."/>
            <person name="Yoon J.-H."/>
        </authorList>
    </citation>
    <scope>NUCLEOTIDE SEQUENCE [LARGE SCALE GENOMIC DNA]</scope>
    <source>
        <strain evidence="1 2">JBTF-M27</strain>
    </source>
</reference>
<evidence type="ECO:0000313" key="1">
    <source>
        <dbReference type="EMBL" id="NEK25138.1"/>
    </source>
</evidence>
<proteinExistence type="predicted"/>
<accession>A0A6P0CIH9</accession>